<evidence type="ECO:0000256" key="1">
    <source>
        <dbReference type="SAM" id="SignalP"/>
    </source>
</evidence>
<evidence type="ECO:0008006" key="4">
    <source>
        <dbReference type="Google" id="ProtNLM"/>
    </source>
</evidence>
<evidence type="ECO:0000313" key="3">
    <source>
        <dbReference type="Proteomes" id="UP000186720"/>
    </source>
</evidence>
<name>A0A1Q5ZUS0_9SPHI</name>
<proteinExistence type="predicted"/>
<gene>
    <name evidence="2" type="ORF">RG47T_0952</name>
</gene>
<feature type="chain" id="PRO_5010188452" description="DUF4397 domain-containing protein" evidence="1">
    <location>
        <begin position="25"/>
        <end position="253"/>
    </location>
</feature>
<dbReference type="PROSITE" id="PS51257">
    <property type="entry name" value="PROKAR_LIPOPROTEIN"/>
    <property type="match status" value="1"/>
</dbReference>
<organism evidence="2 3">
    <name type="scientific">Mucilaginibacter polytrichastri</name>
    <dbReference type="NCBI Taxonomy" id="1302689"/>
    <lineage>
        <taxon>Bacteria</taxon>
        <taxon>Pseudomonadati</taxon>
        <taxon>Bacteroidota</taxon>
        <taxon>Sphingobacteriia</taxon>
        <taxon>Sphingobacteriales</taxon>
        <taxon>Sphingobacteriaceae</taxon>
        <taxon>Mucilaginibacter</taxon>
    </lineage>
</organism>
<accession>A0A1Q5ZUS0</accession>
<feature type="signal peptide" evidence="1">
    <location>
        <begin position="1"/>
        <end position="24"/>
    </location>
</feature>
<reference evidence="2 3" key="1">
    <citation type="submission" date="2016-11" db="EMBL/GenBank/DDBJ databases">
        <title>Whole Genome Sequencing of Mucilaginibacter polytrichastri RG4-7(T) isolated from the moss sample.</title>
        <authorList>
            <person name="Li Y."/>
        </authorList>
    </citation>
    <scope>NUCLEOTIDE SEQUENCE [LARGE SCALE GENOMIC DNA]</scope>
    <source>
        <strain evidence="2 3">RG4-7</strain>
    </source>
</reference>
<protein>
    <recommendedName>
        <fullName evidence="4">DUF4397 domain-containing protein</fullName>
    </recommendedName>
</protein>
<dbReference type="EMBL" id="MPPL01000001">
    <property type="protein sequence ID" value="OKS85506.1"/>
    <property type="molecule type" value="Genomic_DNA"/>
</dbReference>
<keyword evidence="1" id="KW-0732">Signal</keyword>
<comment type="caution">
    <text evidence="2">The sequence shown here is derived from an EMBL/GenBank/DDBJ whole genome shotgun (WGS) entry which is preliminary data.</text>
</comment>
<sequence>MNTCTRINYSFLLLLLVSLFSSCAKRDEPSPSANENQLIVSFSSAGIAIGSVDSMITYFTSGADTIRKKGVKIGAFYSVPFTGLPAGTYQALSKIYTSQLKTTADTAGSQYMFRYSTSIVTTSTTSLTGPTNKIYDQWSPSLYFYDKTYNITFAVAKTPGDPYFEINMPTTPAYKYFYIGRNVYTTSDSVKYVAKFANVVLKTADYKGFHVNQTAFSTFATTTISAYDAADVTFQLYNSSSDYKVLFTKAYKF</sequence>
<dbReference type="AlphaFoldDB" id="A0A1Q5ZUS0"/>
<keyword evidence="3" id="KW-1185">Reference proteome</keyword>
<evidence type="ECO:0000313" key="2">
    <source>
        <dbReference type="EMBL" id="OKS85506.1"/>
    </source>
</evidence>
<dbReference type="Proteomes" id="UP000186720">
    <property type="component" value="Unassembled WGS sequence"/>
</dbReference>
<dbReference type="RefSeq" id="WP_139235612.1">
    <property type="nucleotide sequence ID" value="NZ_FPAM01000001.1"/>
</dbReference>